<keyword evidence="4" id="KW-1185">Reference proteome</keyword>
<evidence type="ECO:0000256" key="1">
    <source>
        <dbReference type="PROSITE-ProRule" id="PRU00023"/>
    </source>
</evidence>
<feature type="repeat" description="ANK" evidence="1">
    <location>
        <begin position="319"/>
        <end position="351"/>
    </location>
</feature>
<dbReference type="Proteomes" id="UP000184330">
    <property type="component" value="Unassembled WGS sequence"/>
</dbReference>
<dbReference type="SUPFAM" id="SSF48403">
    <property type="entry name" value="Ankyrin repeat"/>
    <property type="match status" value="1"/>
</dbReference>
<keyword evidence="1" id="KW-0040">ANK repeat</keyword>
<dbReference type="InterPro" id="IPR036047">
    <property type="entry name" value="F-box-like_dom_sf"/>
</dbReference>
<protein>
    <recommendedName>
        <fullName evidence="2">F-box domain-containing protein</fullName>
    </recommendedName>
</protein>
<organism evidence="3 4">
    <name type="scientific">Phialocephala subalpina</name>
    <dbReference type="NCBI Taxonomy" id="576137"/>
    <lineage>
        <taxon>Eukaryota</taxon>
        <taxon>Fungi</taxon>
        <taxon>Dikarya</taxon>
        <taxon>Ascomycota</taxon>
        <taxon>Pezizomycotina</taxon>
        <taxon>Leotiomycetes</taxon>
        <taxon>Helotiales</taxon>
        <taxon>Mollisiaceae</taxon>
        <taxon>Phialocephala</taxon>
        <taxon>Phialocephala fortinii species complex</taxon>
    </lineage>
</organism>
<dbReference type="InterPro" id="IPR052391">
    <property type="entry name" value="E3_Ligase-Neurotoxin"/>
</dbReference>
<evidence type="ECO:0000313" key="4">
    <source>
        <dbReference type="Proteomes" id="UP000184330"/>
    </source>
</evidence>
<dbReference type="InterPro" id="IPR002110">
    <property type="entry name" value="Ankyrin_rpt"/>
</dbReference>
<dbReference type="CDD" id="cd09917">
    <property type="entry name" value="F-box_SF"/>
    <property type="match status" value="1"/>
</dbReference>
<dbReference type="PROSITE" id="PS50297">
    <property type="entry name" value="ANK_REP_REGION"/>
    <property type="match status" value="2"/>
</dbReference>
<feature type="domain" description="F-box" evidence="2">
    <location>
        <begin position="165"/>
        <end position="212"/>
    </location>
</feature>
<evidence type="ECO:0000259" key="2">
    <source>
        <dbReference type="PROSITE" id="PS50181"/>
    </source>
</evidence>
<gene>
    <name evidence="3" type="ORF">PAC_00288</name>
</gene>
<dbReference type="OrthoDB" id="341259at2759"/>
<dbReference type="PANTHER" id="PTHR24133:SF40">
    <property type="entry name" value="ANKYRIN REPEAT DOMAIN 44"/>
    <property type="match status" value="1"/>
</dbReference>
<dbReference type="PROSITE" id="PS50088">
    <property type="entry name" value="ANK_REPEAT"/>
    <property type="match status" value="2"/>
</dbReference>
<accession>A0A1L7WCA9</accession>
<dbReference type="SMART" id="SM00248">
    <property type="entry name" value="ANK"/>
    <property type="match status" value="5"/>
</dbReference>
<dbReference type="InterPro" id="IPR001810">
    <property type="entry name" value="F-box_dom"/>
</dbReference>
<dbReference type="SUPFAM" id="SSF81383">
    <property type="entry name" value="F-box domain"/>
    <property type="match status" value="1"/>
</dbReference>
<proteinExistence type="predicted"/>
<sequence length="721" mass="80566">MAHLTICERETRASPFTLDDTAAAKIHKQPAAAAYTLLRSQGVVFEFCCSCQIVLVEVQVLSACRLLWQLAQDLDSRPHPPSSRILLRLHNLSLAGGRMVNVAQDILERVTTPLGGLPNRSKIRTRPSWGISSLIITELPLSSGYYQVARIRITSYLITFSATAMVFLLDLPNELVFDIIKHLDHGRDIKSLARVSREYYGFFNDDVYRHDISSRGGYGVLWAIAHDQASAVGKFLDLGLDMNHIPGCRHYSTLLHLAAQHGSLSTVKLLLQRGADINAKTKRGVTPLFNALKYRHDEIIRAISERITDIGKVFVDFRRALTPLHAACEYKLPNAARLLLELGDDLRAKDADGKSPLHHALSGDRVDSYRGNGGPDAAYDTVMVLLEFGVQLDLVKWELEYSGMKPVSTFQLGINHEDPRVRGLFRETRNKTPVIAHGGLSIGRAWMSPEAREDDAPSTRLSWYQHSSKELDADINFLSTKSSETLISPCSECDKPHLEPWSDRGGEYTELTGNSFPALSNVSPSPVPSTQSTAGIWSPSDVQQLVAKISLTEAKSKIPPTPKARQTDPFPQLVAETPLPHFSIEAKEKWLSFRKPLNEDRVEGSHVMGPNSGDRLDEGRRHKAREILGPFETTPRNKVRTNDGWMARRRGIGALGEGGEDYQIGRRVKILSFLRFPLKTTQPMMQKMMIGMKITFAMRLTIPPIVNREKEVQGEYEMLDE</sequence>
<dbReference type="EMBL" id="FJOG01000001">
    <property type="protein sequence ID" value="CZR50416.1"/>
    <property type="molecule type" value="Genomic_DNA"/>
</dbReference>
<feature type="repeat" description="ANK" evidence="1">
    <location>
        <begin position="250"/>
        <end position="282"/>
    </location>
</feature>
<dbReference type="PANTHER" id="PTHR24133">
    <property type="entry name" value="ANKYRIN DOMAIN-CONTAINING"/>
    <property type="match status" value="1"/>
</dbReference>
<dbReference type="Pfam" id="PF00023">
    <property type="entry name" value="Ank"/>
    <property type="match status" value="1"/>
</dbReference>
<evidence type="ECO:0000313" key="3">
    <source>
        <dbReference type="EMBL" id="CZR50416.1"/>
    </source>
</evidence>
<dbReference type="AlphaFoldDB" id="A0A1L7WCA9"/>
<dbReference type="Gene3D" id="1.25.40.20">
    <property type="entry name" value="Ankyrin repeat-containing domain"/>
    <property type="match status" value="2"/>
</dbReference>
<dbReference type="PROSITE" id="PS50181">
    <property type="entry name" value="FBOX"/>
    <property type="match status" value="1"/>
</dbReference>
<dbReference type="STRING" id="576137.A0A1L7WCA9"/>
<dbReference type="Pfam" id="PF12796">
    <property type="entry name" value="Ank_2"/>
    <property type="match status" value="1"/>
</dbReference>
<reference evidence="3 4" key="1">
    <citation type="submission" date="2016-03" db="EMBL/GenBank/DDBJ databases">
        <authorList>
            <person name="Ploux O."/>
        </authorList>
    </citation>
    <scope>NUCLEOTIDE SEQUENCE [LARGE SCALE GENOMIC DNA]</scope>
    <source>
        <strain evidence="3 4">UAMH 11012</strain>
    </source>
</reference>
<dbReference type="InterPro" id="IPR036770">
    <property type="entry name" value="Ankyrin_rpt-contain_sf"/>
</dbReference>
<name>A0A1L7WCA9_9HELO</name>